<dbReference type="Pfam" id="PF07002">
    <property type="entry name" value="Copine"/>
    <property type="match status" value="1"/>
</dbReference>
<evidence type="ECO:0000259" key="3">
    <source>
        <dbReference type="Pfam" id="PF07002"/>
    </source>
</evidence>
<dbReference type="GO" id="GO:0071277">
    <property type="term" value="P:cellular response to calcium ion"/>
    <property type="evidence" value="ECO:0007669"/>
    <property type="project" value="TreeGrafter"/>
</dbReference>
<protein>
    <recommendedName>
        <fullName evidence="3">Copine C-terminal domain-containing protein</fullName>
    </recommendedName>
</protein>
<dbReference type="Proteomes" id="UP001460270">
    <property type="component" value="Unassembled WGS sequence"/>
</dbReference>
<comment type="caution">
    <text evidence="4">The sequence shown here is derived from an EMBL/GenBank/DDBJ whole genome shotgun (WGS) entry which is preliminary data.</text>
</comment>
<evidence type="ECO:0000256" key="1">
    <source>
        <dbReference type="SAM" id="MobiDB-lite"/>
    </source>
</evidence>
<name>A0AAW0N7W2_9GOBI</name>
<dbReference type="AlphaFoldDB" id="A0AAW0N7W2"/>
<feature type="domain" description="Copine C-terminal" evidence="3">
    <location>
        <begin position="90"/>
        <end position="187"/>
    </location>
</feature>
<feature type="chain" id="PRO_5043329011" description="Copine C-terminal domain-containing protein" evidence="2">
    <location>
        <begin position="19"/>
        <end position="264"/>
    </location>
</feature>
<keyword evidence="2" id="KW-0732">Signal</keyword>
<dbReference type="InterPro" id="IPR045052">
    <property type="entry name" value="Copine"/>
</dbReference>
<dbReference type="GO" id="GO:0005886">
    <property type="term" value="C:plasma membrane"/>
    <property type="evidence" value="ECO:0007669"/>
    <property type="project" value="TreeGrafter"/>
</dbReference>
<feature type="signal peptide" evidence="2">
    <location>
        <begin position="1"/>
        <end position="18"/>
    </location>
</feature>
<dbReference type="PANTHER" id="PTHR10857:SF133">
    <property type="entry name" value="COPINE-8"/>
    <property type="match status" value="1"/>
</dbReference>
<dbReference type="GO" id="GO:0005544">
    <property type="term" value="F:calcium-dependent phospholipid binding"/>
    <property type="evidence" value="ECO:0007669"/>
    <property type="project" value="InterPro"/>
</dbReference>
<dbReference type="InterPro" id="IPR010734">
    <property type="entry name" value="Copine_C"/>
</dbReference>
<gene>
    <name evidence="4" type="ORF">WMY93_023148</name>
</gene>
<feature type="region of interest" description="Disordered" evidence="1">
    <location>
        <begin position="243"/>
        <end position="264"/>
    </location>
</feature>
<evidence type="ECO:0000313" key="5">
    <source>
        <dbReference type="Proteomes" id="UP001460270"/>
    </source>
</evidence>
<organism evidence="4 5">
    <name type="scientific">Mugilogobius chulae</name>
    <name type="common">yellowstripe goby</name>
    <dbReference type="NCBI Taxonomy" id="88201"/>
    <lineage>
        <taxon>Eukaryota</taxon>
        <taxon>Metazoa</taxon>
        <taxon>Chordata</taxon>
        <taxon>Craniata</taxon>
        <taxon>Vertebrata</taxon>
        <taxon>Euteleostomi</taxon>
        <taxon>Actinopterygii</taxon>
        <taxon>Neopterygii</taxon>
        <taxon>Teleostei</taxon>
        <taxon>Neoteleostei</taxon>
        <taxon>Acanthomorphata</taxon>
        <taxon>Gobiaria</taxon>
        <taxon>Gobiiformes</taxon>
        <taxon>Gobioidei</taxon>
        <taxon>Gobiidae</taxon>
        <taxon>Gobionellinae</taxon>
        <taxon>Mugilogobius</taxon>
    </lineage>
</organism>
<evidence type="ECO:0000256" key="2">
    <source>
        <dbReference type="SAM" id="SignalP"/>
    </source>
</evidence>
<sequence length="264" mass="28911">MYLWILDVSSWIVALTLTNPRPPSFRLVYSLRVLDLMIRLCSDRRVLSTSSSSSSQTVITTWPRPQREHLNTKESIVNVRPGPGPGLGLDMAQTKESIVNAASLPMSIIIVGVGPAEFDEMIELDGDDERISSQGRAAERDIVQFVPFRDYMDRRGTTSSAWPGSPKKSGEIPDQFLSYMRTRGIKPGPQPPCYTPLSSPLSPLSPGPAAPVHHALAPLHALTLGRAADTTTTAWSTPCPALTLRRAPLHGPPSQPHLRPRRRG</sequence>
<dbReference type="EMBL" id="JBBPFD010000017">
    <property type="protein sequence ID" value="KAK7891185.1"/>
    <property type="molecule type" value="Genomic_DNA"/>
</dbReference>
<proteinExistence type="predicted"/>
<dbReference type="PANTHER" id="PTHR10857">
    <property type="entry name" value="COPINE"/>
    <property type="match status" value="1"/>
</dbReference>
<keyword evidence="5" id="KW-1185">Reference proteome</keyword>
<accession>A0AAW0N7W2</accession>
<evidence type="ECO:0000313" key="4">
    <source>
        <dbReference type="EMBL" id="KAK7891185.1"/>
    </source>
</evidence>
<reference evidence="5" key="1">
    <citation type="submission" date="2024-04" db="EMBL/GenBank/DDBJ databases">
        <title>Salinicola lusitanus LLJ914,a marine bacterium isolated from the Okinawa Trough.</title>
        <authorList>
            <person name="Li J."/>
        </authorList>
    </citation>
    <scope>NUCLEOTIDE SEQUENCE [LARGE SCALE GENOMIC DNA]</scope>
</reference>